<evidence type="ECO:0000256" key="6">
    <source>
        <dbReference type="ARBA" id="ARBA00023065"/>
    </source>
</evidence>
<keyword evidence="5 8" id="KW-1133">Transmembrane helix</keyword>
<evidence type="ECO:0000313" key="10">
    <source>
        <dbReference type="Proteomes" id="UP000678499"/>
    </source>
</evidence>
<keyword evidence="3 8" id="KW-0813">Transport</keyword>
<evidence type="ECO:0000256" key="8">
    <source>
        <dbReference type="RuleBase" id="RU361189"/>
    </source>
</evidence>
<dbReference type="GO" id="GO:0051117">
    <property type="term" value="F:ATPase binding"/>
    <property type="evidence" value="ECO:0007669"/>
    <property type="project" value="TreeGrafter"/>
</dbReference>
<reference evidence="9" key="1">
    <citation type="submission" date="2020-11" db="EMBL/GenBank/DDBJ databases">
        <authorList>
            <person name="Tran Van P."/>
        </authorList>
    </citation>
    <scope>NUCLEOTIDE SEQUENCE</scope>
</reference>
<evidence type="ECO:0000256" key="3">
    <source>
        <dbReference type="ARBA" id="ARBA00022448"/>
    </source>
</evidence>
<comment type="subcellular location">
    <subcellularLocation>
        <location evidence="1">Membrane</location>
        <topology evidence="1">Multi-pass membrane protein</topology>
    </subcellularLocation>
</comment>
<dbReference type="EMBL" id="OA891441">
    <property type="protein sequence ID" value="CAD7284717.1"/>
    <property type="molecule type" value="Genomic_DNA"/>
</dbReference>
<proteinExistence type="inferred from homology"/>
<keyword evidence="6 8" id="KW-0406">Ion transport</keyword>
<keyword evidence="4 8" id="KW-0812">Transmembrane</keyword>
<dbReference type="InterPro" id="IPR002490">
    <property type="entry name" value="V-ATPase_116kDa_su"/>
</dbReference>
<feature type="non-terminal residue" evidence="9">
    <location>
        <position position="1"/>
    </location>
</feature>
<evidence type="ECO:0000256" key="2">
    <source>
        <dbReference type="ARBA" id="ARBA00009904"/>
    </source>
</evidence>
<organism evidence="9">
    <name type="scientific">Notodromas monacha</name>
    <dbReference type="NCBI Taxonomy" id="399045"/>
    <lineage>
        <taxon>Eukaryota</taxon>
        <taxon>Metazoa</taxon>
        <taxon>Ecdysozoa</taxon>
        <taxon>Arthropoda</taxon>
        <taxon>Crustacea</taxon>
        <taxon>Oligostraca</taxon>
        <taxon>Ostracoda</taxon>
        <taxon>Podocopa</taxon>
        <taxon>Podocopida</taxon>
        <taxon>Cypridocopina</taxon>
        <taxon>Cypridoidea</taxon>
        <taxon>Cyprididae</taxon>
        <taxon>Notodromas</taxon>
    </lineage>
</organism>
<feature type="transmembrane region" description="Helical" evidence="8">
    <location>
        <begin position="467"/>
        <end position="487"/>
    </location>
</feature>
<comment type="function">
    <text evidence="8">Essential component of the vacuolar proton pump (V-ATPase), a multimeric enzyme that catalyzes the translocation of protons across the membranes. Required for assembly and activity of the V-ATPase.</text>
</comment>
<dbReference type="PANTHER" id="PTHR11629:SF63">
    <property type="entry name" value="V-TYPE PROTON ATPASE SUBUNIT A"/>
    <property type="match status" value="1"/>
</dbReference>
<keyword evidence="10" id="KW-1185">Reference proteome</keyword>
<evidence type="ECO:0000256" key="7">
    <source>
        <dbReference type="ARBA" id="ARBA00023136"/>
    </source>
</evidence>
<evidence type="ECO:0000256" key="4">
    <source>
        <dbReference type="ARBA" id="ARBA00022692"/>
    </source>
</evidence>
<name>A0A7R9GJD3_9CRUS</name>
<evidence type="ECO:0000313" key="9">
    <source>
        <dbReference type="EMBL" id="CAD7284717.1"/>
    </source>
</evidence>
<accession>A0A7R9GJD3</accession>
<evidence type="ECO:0000256" key="5">
    <source>
        <dbReference type="ARBA" id="ARBA00022989"/>
    </source>
</evidence>
<dbReference type="Proteomes" id="UP000678499">
    <property type="component" value="Unassembled WGS sequence"/>
</dbReference>
<dbReference type="PANTHER" id="PTHR11629">
    <property type="entry name" value="VACUOLAR PROTON ATPASES"/>
    <property type="match status" value="1"/>
</dbReference>
<dbReference type="GO" id="GO:0046961">
    <property type="term" value="F:proton-transporting ATPase activity, rotational mechanism"/>
    <property type="evidence" value="ECO:0007669"/>
    <property type="project" value="InterPro"/>
</dbReference>
<feature type="transmembrane region" description="Helical" evidence="8">
    <location>
        <begin position="567"/>
        <end position="587"/>
    </location>
</feature>
<dbReference type="EMBL" id="CAJPEX010009404">
    <property type="protein sequence ID" value="CAG0924869.1"/>
    <property type="molecule type" value="Genomic_DNA"/>
</dbReference>
<feature type="transmembrane region" description="Helical" evidence="8">
    <location>
        <begin position="325"/>
        <end position="358"/>
    </location>
</feature>
<keyword evidence="8" id="KW-0375">Hydrogen ion transport</keyword>
<protein>
    <recommendedName>
        <fullName evidence="8">V-type proton ATPase subunit a</fullName>
    </recommendedName>
</protein>
<dbReference type="GO" id="GO:0007035">
    <property type="term" value="P:vacuolar acidification"/>
    <property type="evidence" value="ECO:0007669"/>
    <property type="project" value="TreeGrafter"/>
</dbReference>
<comment type="similarity">
    <text evidence="2 8">Belongs to the V-ATPase 116 kDa subunit family.</text>
</comment>
<keyword evidence="7 8" id="KW-0472">Membrane</keyword>
<dbReference type="GO" id="GO:0016471">
    <property type="term" value="C:vacuolar proton-transporting V-type ATPase complex"/>
    <property type="evidence" value="ECO:0007669"/>
    <property type="project" value="TreeGrafter"/>
</dbReference>
<dbReference type="Pfam" id="PF01496">
    <property type="entry name" value="V_ATPase_I"/>
    <property type="match status" value="1"/>
</dbReference>
<feature type="non-terminal residue" evidence="9">
    <location>
        <position position="644"/>
    </location>
</feature>
<dbReference type="AlphaFoldDB" id="A0A7R9GJD3"/>
<evidence type="ECO:0000256" key="1">
    <source>
        <dbReference type="ARBA" id="ARBA00004141"/>
    </source>
</evidence>
<dbReference type="OrthoDB" id="10264220at2759"/>
<gene>
    <name evidence="9" type="ORF">NMOB1V02_LOCUS12321</name>
</gene>
<feature type="transmembrane region" description="Helical" evidence="8">
    <location>
        <begin position="499"/>
        <end position="519"/>
    </location>
</feature>
<sequence>STFEKLEDEIAEVNSNADALKKNFFELNEFRTLLKYSSELFDESDDNKRRSIISASITLDPEDDIIGSHLGFVAGTLPRERLQTFELLLWRACRGNVFLKVIDVPGEVFDPASGEKIRKVIFSVFFQGEALKNRVHKICEGFRASVYPVPESTDERQSIMMGILSRLDDLTTDKFTGKFFAMQHNLSGERHLGKTVCNSSSFQVLSQTEEYRFRVLNAAAKSLDSWFIRVNKMKAIYHTLNKFMYDFAPECIVAECWIPTSSLEEVQNSLVTGMVRSGGTIAPIINRIATDEVHPTFNRTNRLTQGFQSLVDAYGVADYKEMNPAIFAVITFPFLFGVMFGDIGHGLIMAAFGAYLVWKEDMLESVARSNEIAQMFFGGRYIIMLMGIFGTYAGFIYNDIFGKTIKIFPSGFTYHTFNLQQLTKEEHLGVDPAVHYKGVPYPFGVDPVWGMATNKITYLNSFKMKTAVVLGVMQMLFGVVLSLTNHTYYRKPLNIWAEFVPQLLFMLCMFGYLVVLVFLKWVKYDVSDSSCAPSILITFINMVLFKAPAKIENCESTMFPGQVELQMFLLLVALICVPWMLLVKPFVLRKRHLKALRSRTREQEEERSHRDRRGPDDLYELSHSFEALQTAQQAQAHNLLEQHR</sequence>
<feature type="transmembrane region" description="Helical" evidence="8">
    <location>
        <begin position="378"/>
        <end position="397"/>
    </location>
</feature>
<dbReference type="GO" id="GO:0033179">
    <property type="term" value="C:proton-transporting V-type ATPase, V0 domain"/>
    <property type="evidence" value="ECO:0007669"/>
    <property type="project" value="InterPro"/>
</dbReference>
<dbReference type="GO" id="GO:0005886">
    <property type="term" value="C:plasma membrane"/>
    <property type="evidence" value="ECO:0007669"/>
    <property type="project" value="TreeGrafter"/>
</dbReference>